<feature type="domain" description="Solute-binding protein family 3/N-terminal" evidence="3">
    <location>
        <begin position="9"/>
        <end position="238"/>
    </location>
</feature>
<protein>
    <submittedName>
        <fullName evidence="4">Transporter substrate-binding domain-containing protein</fullName>
    </submittedName>
</protein>
<name>A0ABS3CWU5_9ALTE</name>
<keyword evidence="5" id="KW-1185">Reference proteome</keyword>
<evidence type="ECO:0000259" key="3">
    <source>
        <dbReference type="SMART" id="SM00062"/>
    </source>
</evidence>
<dbReference type="Gene3D" id="3.40.190.10">
    <property type="entry name" value="Periplasmic binding protein-like II"/>
    <property type="match status" value="2"/>
</dbReference>
<dbReference type="PANTHER" id="PTHR35936">
    <property type="entry name" value="MEMBRANE-BOUND LYTIC MUREIN TRANSGLYCOSYLASE F"/>
    <property type="match status" value="1"/>
</dbReference>
<keyword evidence="2" id="KW-0732">Signal</keyword>
<dbReference type="InterPro" id="IPR001638">
    <property type="entry name" value="Solute-binding_3/MltF_N"/>
</dbReference>
<evidence type="ECO:0000313" key="4">
    <source>
        <dbReference type="EMBL" id="MBN7821585.1"/>
    </source>
</evidence>
<reference evidence="4 5" key="1">
    <citation type="submission" date="2021-03" db="EMBL/GenBank/DDBJ databases">
        <title>novel species isolated from a fishpond in China.</title>
        <authorList>
            <person name="Lu H."/>
            <person name="Cai Z."/>
        </authorList>
    </citation>
    <scope>NUCLEOTIDE SEQUENCE [LARGE SCALE GENOMIC DNA]</scope>
    <source>
        <strain evidence="4 5">Y57</strain>
    </source>
</reference>
<organism evidence="4 5">
    <name type="scientific">Bowmanella yangjiangensis</name>
    <dbReference type="NCBI Taxonomy" id="2811230"/>
    <lineage>
        <taxon>Bacteria</taxon>
        <taxon>Pseudomonadati</taxon>
        <taxon>Pseudomonadota</taxon>
        <taxon>Gammaproteobacteria</taxon>
        <taxon>Alteromonadales</taxon>
        <taxon>Alteromonadaceae</taxon>
        <taxon>Bowmanella</taxon>
    </lineage>
</organism>
<sequence>MRFISIFTVLLVCISMQVSAKEILRSSVSPEFVDGLHTKYLDYIAKQMDMELEINPMPFARRLMALKNGDIDVMVGVTRDSDKQDEIIYLRPSYEQLRHTYFVRKNNQKKLATIDDLGNMKIGVTIYAKYFDNFERKQDFALVGVSTLSQKIQLLMKGRIDTFIHYQESTLPLLEKMGLSGEVVKAKYQPTHYNDYYVTISANSRLLHLKDKFEEVIRQGVESGAFNQIRELHYQQQPE</sequence>
<dbReference type="RefSeq" id="WP_206595533.1">
    <property type="nucleotide sequence ID" value="NZ_JAFKCS010000020.1"/>
</dbReference>
<dbReference type="Proteomes" id="UP000663992">
    <property type="component" value="Unassembled WGS sequence"/>
</dbReference>
<proteinExistence type="inferred from homology"/>
<evidence type="ECO:0000313" key="5">
    <source>
        <dbReference type="Proteomes" id="UP000663992"/>
    </source>
</evidence>
<gene>
    <name evidence="4" type="ORF">J0A65_17085</name>
</gene>
<dbReference type="PANTHER" id="PTHR35936:SF25">
    <property type="entry name" value="ABC TRANSPORTER SUBSTRATE-BINDING PROTEIN"/>
    <property type="match status" value="1"/>
</dbReference>
<dbReference type="EMBL" id="JAFKCS010000020">
    <property type="protein sequence ID" value="MBN7821585.1"/>
    <property type="molecule type" value="Genomic_DNA"/>
</dbReference>
<comment type="similarity">
    <text evidence="1">Belongs to the bacterial solute-binding protein 3 family.</text>
</comment>
<evidence type="ECO:0000256" key="1">
    <source>
        <dbReference type="ARBA" id="ARBA00010333"/>
    </source>
</evidence>
<dbReference type="SMART" id="SM00062">
    <property type="entry name" value="PBPb"/>
    <property type="match status" value="1"/>
</dbReference>
<dbReference type="Pfam" id="PF00497">
    <property type="entry name" value="SBP_bac_3"/>
    <property type="match status" value="1"/>
</dbReference>
<dbReference type="SUPFAM" id="SSF53850">
    <property type="entry name" value="Periplasmic binding protein-like II"/>
    <property type="match status" value="1"/>
</dbReference>
<accession>A0ABS3CWU5</accession>
<evidence type="ECO:0000256" key="2">
    <source>
        <dbReference type="ARBA" id="ARBA00022729"/>
    </source>
</evidence>
<comment type="caution">
    <text evidence="4">The sequence shown here is derived from an EMBL/GenBank/DDBJ whole genome shotgun (WGS) entry which is preliminary data.</text>
</comment>